<organism evidence="1 2">
    <name type="scientific">Brachionus plicatilis</name>
    <name type="common">Marine rotifer</name>
    <name type="synonym">Brachionus muelleri</name>
    <dbReference type="NCBI Taxonomy" id="10195"/>
    <lineage>
        <taxon>Eukaryota</taxon>
        <taxon>Metazoa</taxon>
        <taxon>Spiralia</taxon>
        <taxon>Gnathifera</taxon>
        <taxon>Rotifera</taxon>
        <taxon>Eurotatoria</taxon>
        <taxon>Monogononta</taxon>
        <taxon>Pseudotrocha</taxon>
        <taxon>Ploima</taxon>
        <taxon>Brachionidae</taxon>
        <taxon>Brachionus</taxon>
    </lineage>
</organism>
<dbReference type="EMBL" id="REGN01001384">
    <property type="protein sequence ID" value="RNA35015.1"/>
    <property type="molecule type" value="Genomic_DNA"/>
</dbReference>
<sequence>MSRLNISNVLVIYFASHDPVRFRCHYLRMSGQKVIPPVHARFSIVERIGSLGQLKFLSNLFKDQMNGIVVLQVLVVDQPFDNFILLELGESGFFASRCSAARETLEQGAFAYSVLVARFLNTQTLFDVSDSVLVSVDQICFWRMVRLIW</sequence>
<dbReference type="Proteomes" id="UP000276133">
    <property type="component" value="Unassembled WGS sequence"/>
</dbReference>
<gene>
    <name evidence="1" type="ORF">BpHYR1_000648</name>
</gene>
<proteinExistence type="predicted"/>
<reference evidence="1 2" key="1">
    <citation type="journal article" date="2018" name="Sci. Rep.">
        <title>Genomic signatures of local adaptation to the degree of environmental predictability in rotifers.</title>
        <authorList>
            <person name="Franch-Gras L."/>
            <person name="Hahn C."/>
            <person name="Garcia-Roger E.M."/>
            <person name="Carmona M.J."/>
            <person name="Serra M."/>
            <person name="Gomez A."/>
        </authorList>
    </citation>
    <scope>NUCLEOTIDE SEQUENCE [LARGE SCALE GENOMIC DNA]</scope>
    <source>
        <strain evidence="1">HYR1</strain>
    </source>
</reference>
<dbReference type="AlphaFoldDB" id="A0A3M7SH56"/>
<name>A0A3M7SH56_BRAPC</name>
<keyword evidence="2" id="KW-1185">Reference proteome</keyword>
<evidence type="ECO:0000313" key="2">
    <source>
        <dbReference type="Proteomes" id="UP000276133"/>
    </source>
</evidence>
<evidence type="ECO:0000313" key="1">
    <source>
        <dbReference type="EMBL" id="RNA35015.1"/>
    </source>
</evidence>
<accession>A0A3M7SH56</accession>
<comment type="caution">
    <text evidence="1">The sequence shown here is derived from an EMBL/GenBank/DDBJ whole genome shotgun (WGS) entry which is preliminary data.</text>
</comment>
<protein>
    <submittedName>
        <fullName evidence="1">Uncharacterized protein</fullName>
    </submittedName>
</protein>